<dbReference type="PANTHER" id="PTHR11570">
    <property type="entry name" value="S-ADENOSYLMETHIONINE DECARBOXYLASE"/>
    <property type="match status" value="1"/>
</dbReference>
<dbReference type="PRINTS" id="PR00153">
    <property type="entry name" value="CSAPPISMRASE"/>
</dbReference>
<dbReference type="PANTHER" id="PTHR11570:SF0">
    <property type="entry name" value="S-ADENOSYLMETHIONINE DECARBOXYLASE PROENZYME"/>
    <property type="match status" value="1"/>
</dbReference>
<dbReference type="InterPro" id="IPR002130">
    <property type="entry name" value="Cyclophilin-type_PPIase_dom"/>
</dbReference>
<dbReference type="InterPro" id="IPR029000">
    <property type="entry name" value="Cyclophilin-like_dom_sf"/>
</dbReference>
<organism evidence="6 7">
    <name type="scientific">Symbiodinium microadriaticum</name>
    <name type="common">Dinoflagellate</name>
    <name type="synonym">Zooxanthella microadriatica</name>
    <dbReference type="NCBI Taxonomy" id="2951"/>
    <lineage>
        <taxon>Eukaryota</taxon>
        <taxon>Sar</taxon>
        <taxon>Alveolata</taxon>
        <taxon>Dinophyceae</taxon>
        <taxon>Suessiales</taxon>
        <taxon>Symbiodiniaceae</taxon>
        <taxon>Symbiodinium</taxon>
    </lineage>
</organism>
<comment type="caution">
    <text evidence="6">The sequence shown here is derived from an EMBL/GenBank/DDBJ whole genome shotgun (WGS) entry which is preliminary data.</text>
</comment>
<sequence>MAGLNPLVFLDMAVGRRAVGRLKFELFHDMLPITSENFRCLCTGETGLGYWLRPRWYRDTRMSRIIPGVMCQGGDFNFGYGAMGESIYGQRFRDEKFCYKHSKRGVLSMANAGIRHSNNSQFFITFVVACLFAAILDFFRAWHSPVGGAVNFPSMAEPTPFFEGTEKRIEIDFRGEADLRNADPKCWEEVVQLSATQILNCKKTDGFTSFLLSESSLIVYPGKAIIKTCGRTVPLNAVAKILEVAKGQGLELEWMCYSRKNFLAPEEQPHEHQSMETEVDLCKRVFGSVGDAYILGPLTGEHWLFYDALYLPANYLERGDFTIDVMMYDLPKTVQEVFHTTEPEGSRSGAEAMTRNSGLQDVADFLKAEVDDYCFEGCGYSCNMHTGLSYAMVHVTPQDNCSYASFETNFGSTLNHLPSGELQETLNTLLGKVIDAFSPGRLTLTLLLDVGAIPFLGSAPFAAADARYKRRSYTSTKLGQSGAADSGATDYVATIANFDKK</sequence>
<gene>
    <name evidence="6" type="primary">amd1</name>
    <name evidence="6" type="ORF">AK812_SmicGene26741</name>
</gene>
<dbReference type="UniPathway" id="UPA00331">
    <property type="reaction ID" value="UER00451"/>
</dbReference>
<comment type="similarity">
    <text evidence="2">Belongs to the eukaryotic AdoMetDC family.</text>
</comment>
<dbReference type="AlphaFoldDB" id="A0A1Q9D8U9"/>
<dbReference type="OrthoDB" id="1068353at2759"/>
<dbReference type="GO" id="GO:0006597">
    <property type="term" value="P:spermine biosynthetic process"/>
    <property type="evidence" value="ECO:0007669"/>
    <property type="project" value="TreeGrafter"/>
</dbReference>
<keyword evidence="3" id="KW-0745">Spermidine biosynthesis</keyword>
<proteinExistence type="inferred from homology"/>
<dbReference type="GO" id="GO:0008295">
    <property type="term" value="P:spermidine biosynthetic process"/>
    <property type="evidence" value="ECO:0007669"/>
    <property type="project" value="UniProtKB-KW"/>
</dbReference>
<comment type="pathway">
    <text evidence="1">Amine and polyamine biosynthesis; S-adenosylmethioninamine biosynthesis; S-adenosylmethioninamine from S-adenosyl-L-methionine: step 1/1.</text>
</comment>
<dbReference type="EMBL" id="LSRX01000660">
    <property type="protein sequence ID" value="OLP91558.1"/>
    <property type="molecule type" value="Genomic_DNA"/>
</dbReference>
<evidence type="ECO:0000256" key="1">
    <source>
        <dbReference type="ARBA" id="ARBA00004911"/>
    </source>
</evidence>
<dbReference type="InterPro" id="IPR048283">
    <property type="entry name" value="AdoMetDC-like"/>
</dbReference>
<evidence type="ECO:0000313" key="7">
    <source>
        <dbReference type="Proteomes" id="UP000186817"/>
    </source>
</evidence>
<name>A0A1Q9D8U9_SYMMI</name>
<reference evidence="6 7" key="1">
    <citation type="submission" date="2016-02" db="EMBL/GenBank/DDBJ databases">
        <title>Genome analysis of coral dinoflagellate symbionts highlights evolutionary adaptations to a symbiotic lifestyle.</title>
        <authorList>
            <person name="Aranda M."/>
            <person name="Li Y."/>
            <person name="Liew Y.J."/>
            <person name="Baumgarten S."/>
            <person name="Simakov O."/>
            <person name="Wilson M."/>
            <person name="Piel J."/>
            <person name="Ashoor H."/>
            <person name="Bougouffa S."/>
            <person name="Bajic V.B."/>
            <person name="Ryu T."/>
            <person name="Ravasi T."/>
            <person name="Bayer T."/>
            <person name="Micklem G."/>
            <person name="Kim H."/>
            <person name="Bhak J."/>
            <person name="Lajeunesse T.C."/>
            <person name="Voolstra C.R."/>
        </authorList>
    </citation>
    <scope>NUCLEOTIDE SEQUENCE [LARGE SCALE GENOMIC DNA]</scope>
    <source>
        <strain evidence="6 7">CCMP2467</strain>
    </source>
</reference>
<dbReference type="Gene3D" id="2.40.100.10">
    <property type="entry name" value="Cyclophilin-like"/>
    <property type="match status" value="1"/>
</dbReference>
<dbReference type="Gene3D" id="3.60.90.10">
    <property type="entry name" value="S-adenosylmethionine decarboxylase"/>
    <property type="match status" value="1"/>
</dbReference>
<evidence type="ECO:0000259" key="5">
    <source>
        <dbReference type="PROSITE" id="PS50072"/>
    </source>
</evidence>
<dbReference type="GO" id="GO:0005829">
    <property type="term" value="C:cytosol"/>
    <property type="evidence" value="ECO:0007669"/>
    <property type="project" value="TreeGrafter"/>
</dbReference>
<dbReference type="SUPFAM" id="SSF56276">
    <property type="entry name" value="S-adenosylmethionine decarboxylase"/>
    <property type="match status" value="1"/>
</dbReference>
<dbReference type="Pfam" id="PF01536">
    <property type="entry name" value="SAM_decarbox"/>
    <property type="match status" value="1"/>
</dbReference>
<dbReference type="GO" id="GO:0004014">
    <property type="term" value="F:adenosylmethionine decarboxylase activity"/>
    <property type="evidence" value="ECO:0007669"/>
    <property type="project" value="InterPro"/>
</dbReference>
<evidence type="ECO:0000256" key="4">
    <source>
        <dbReference type="ARBA" id="ARBA00023115"/>
    </source>
</evidence>
<dbReference type="InterPro" id="IPR016067">
    <property type="entry name" value="S-AdoMet_deCO2ase_core"/>
</dbReference>
<dbReference type="SUPFAM" id="SSF50891">
    <property type="entry name" value="Cyclophilin-like"/>
    <property type="match status" value="1"/>
</dbReference>
<evidence type="ECO:0000256" key="2">
    <source>
        <dbReference type="ARBA" id="ARBA00008466"/>
    </source>
</evidence>
<dbReference type="GO" id="GO:0003755">
    <property type="term" value="F:peptidyl-prolyl cis-trans isomerase activity"/>
    <property type="evidence" value="ECO:0007669"/>
    <property type="project" value="InterPro"/>
</dbReference>
<keyword evidence="4" id="KW-0620">Polyamine biosynthesis</keyword>
<dbReference type="PROSITE" id="PS50072">
    <property type="entry name" value="CSA_PPIASE_2"/>
    <property type="match status" value="1"/>
</dbReference>
<evidence type="ECO:0000256" key="3">
    <source>
        <dbReference type="ARBA" id="ARBA00023066"/>
    </source>
</evidence>
<dbReference type="Proteomes" id="UP000186817">
    <property type="component" value="Unassembled WGS sequence"/>
</dbReference>
<dbReference type="Pfam" id="PF00160">
    <property type="entry name" value="Pro_isomerase"/>
    <property type="match status" value="1"/>
</dbReference>
<accession>A0A1Q9D8U9</accession>
<evidence type="ECO:0000313" key="6">
    <source>
        <dbReference type="EMBL" id="OLP91558.1"/>
    </source>
</evidence>
<feature type="domain" description="PPIase cyclophilin-type" evidence="5">
    <location>
        <begin position="9"/>
        <end position="150"/>
    </location>
</feature>
<keyword evidence="7" id="KW-1185">Reference proteome</keyword>
<dbReference type="OMA" id="WFEESSN"/>
<protein>
    <submittedName>
        <fullName evidence="6">S-adenosylmethionine decarboxylase proenzyme</fullName>
    </submittedName>
</protein>